<feature type="compositionally biased region" description="Pro residues" evidence="2">
    <location>
        <begin position="529"/>
        <end position="546"/>
    </location>
</feature>
<dbReference type="InterPro" id="IPR003615">
    <property type="entry name" value="HNH_nuc"/>
</dbReference>
<evidence type="ECO:0000313" key="5">
    <source>
        <dbReference type="Proteomes" id="UP001592528"/>
    </source>
</evidence>
<evidence type="ECO:0000259" key="3">
    <source>
        <dbReference type="SMART" id="SM00507"/>
    </source>
</evidence>
<dbReference type="EMBL" id="JBHEZZ010000018">
    <property type="protein sequence ID" value="MFC1405126.1"/>
    <property type="molecule type" value="Genomic_DNA"/>
</dbReference>
<dbReference type="Pfam" id="PF01844">
    <property type="entry name" value="HNH"/>
    <property type="match status" value="1"/>
</dbReference>
<dbReference type="SMART" id="SM00507">
    <property type="entry name" value="HNHc"/>
    <property type="match status" value="1"/>
</dbReference>
<sequence>MDALVFGGEAMVDAASGAGPSVGRVVSSPPSSSAQPSSLSAHTVGGGEAIQAATGLDWSTGWRQQVAEEGAGVSGRNGGVGGMLTDASGCSVRAGTPVSSRTAVLSDPLRSVPGRPQAMLAALAGQDQEALRATGALALGEQVLALLRLGEMLEAELLRRVAVFDAMDGATVLRSRSTGGFLATHGQLASAAARRLTARAGQLAAVPAVRTAQATGTLSADQAQVIARHLAPVDDVQARGQAEELLLAHAPQLHLTQLARAAEEVRVRLVAEEEPPQDQAPAGFQSWVKLSATGTTDRPFWVLSGELEALAGERLRTALEAAAGPPTTEDPRTGAQRLGDALATVAALALNTGTLPVTGGTRPHLTLIADLDTLTTPHPHHHHDGPVQDPLPIPEHPGDPLAGLLAPPHGAFTTRGLRLDTATARQLACDCTLRVLLTRGQGRPLSIGRASRTIPPHIRDAVTARDRHCIWPGCQRPPSWCEGHHAIHWADGGPTSVDNITLLCPEHHHDLHTTGWNLTRQPNGHYTATPPPNTPTPPNTRIPPPPTRHKHTTTTAA</sequence>
<organism evidence="4 5">
    <name type="scientific">Streptacidiphilus cavernicola</name>
    <dbReference type="NCBI Taxonomy" id="3342716"/>
    <lineage>
        <taxon>Bacteria</taxon>
        <taxon>Bacillati</taxon>
        <taxon>Actinomycetota</taxon>
        <taxon>Actinomycetes</taxon>
        <taxon>Kitasatosporales</taxon>
        <taxon>Streptomycetaceae</taxon>
        <taxon>Streptacidiphilus</taxon>
    </lineage>
</organism>
<dbReference type="Pfam" id="PF02720">
    <property type="entry name" value="DUF222"/>
    <property type="match status" value="1"/>
</dbReference>
<dbReference type="InterPro" id="IPR003870">
    <property type="entry name" value="DUF222"/>
</dbReference>
<accession>A0ABV6UUR0</accession>
<comment type="similarity">
    <text evidence="1">Belongs to the Rv1128c/1148c/1588c/1702c/1945/3466 family.</text>
</comment>
<proteinExistence type="inferred from homology"/>
<evidence type="ECO:0000256" key="2">
    <source>
        <dbReference type="SAM" id="MobiDB-lite"/>
    </source>
</evidence>
<comment type="caution">
    <text evidence="4">The sequence shown here is derived from an EMBL/GenBank/DDBJ whole genome shotgun (WGS) entry which is preliminary data.</text>
</comment>
<name>A0ABV6UUR0_9ACTN</name>
<feature type="domain" description="HNH nuclease" evidence="3">
    <location>
        <begin position="457"/>
        <end position="509"/>
    </location>
</feature>
<feature type="region of interest" description="Disordered" evidence="2">
    <location>
        <begin position="17"/>
        <end position="44"/>
    </location>
</feature>
<protein>
    <submittedName>
        <fullName evidence="4">DUF222 domain-containing protein</fullName>
    </submittedName>
</protein>
<evidence type="ECO:0000313" key="4">
    <source>
        <dbReference type="EMBL" id="MFC1405126.1"/>
    </source>
</evidence>
<dbReference type="InterPro" id="IPR002711">
    <property type="entry name" value="HNH"/>
</dbReference>
<feature type="compositionally biased region" description="Low complexity" evidence="2">
    <location>
        <begin position="17"/>
        <end position="41"/>
    </location>
</feature>
<dbReference type="CDD" id="cd00085">
    <property type="entry name" value="HNHc"/>
    <property type="match status" value="1"/>
</dbReference>
<dbReference type="RefSeq" id="WP_380524037.1">
    <property type="nucleotide sequence ID" value="NZ_JBHEZZ010000018.1"/>
</dbReference>
<gene>
    <name evidence="4" type="ORF">ACEZDJ_27975</name>
</gene>
<keyword evidence="5" id="KW-1185">Reference proteome</keyword>
<dbReference type="Proteomes" id="UP001592528">
    <property type="component" value="Unassembled WGS sequence"/>
</dbReference>
<evidence type="ECO:0000256" key="1">
    <source>
        <dbReference type="ARBA" id="ARBA00023450"/>
    </source>
</evidence>
<reference evidence="4 5" key="1">
    <citation type="submission" date="2024-09" db="EMBL/GenBank/DDBJ databases">
        <authorList>
            <person name="Lee S.D."/>
        </authorList>
    </citation>
    <scope>NUCLEOTIDE SEQUENCE [LARGE SCALE GENOMIC DNA]</scope>
    <source>
        <strain evidence="4 5">N1-5</strain>
    </source>
</reference>
<feature type="compositionally biased region" description="Polar residues" evidence="2">
    <location>
        <begin position="515"/>
        <end position="526"/>
    </location>
</feature>
<feature type="compositionally biased region" description="Basic residues" evidence="2">
    <location>
        <begin position="547"/>
        <end position="557"/>
    </location>
</feature>
<feature type="region of interest" description="Disordered" evidence="2">
    <location>
        <begin position="515"/>
        <end position="557"/>
    </location>
</feature>